<evidence type="ECO:0000313" key="2">
    <source>
        <dbReference type="Proteomes" id="UP000201545"/>
    </source>
</evidence>
<dbReference type="Proteomes" id="UP000201545">
    <property type="component" value="Genome"/>
</dbReference>
<evidence type="ECO:0000313" key="1">
    <source>
        <dbReference type="EMBL" id="AAW29090.1"/>
    </source>
</evidence>
<dbReference type="GeneID" id="5076013"/>
<dbReference type="Pfam" id="PF07387">
    <property type="entry name" value="Seadorna_VP7"/>
    <property type="match status" value="1"/>
</dbReference>
<name>Q2TPU4_9REOV</name>
<proteinExistence type="predicted"/>
<dbReference type="RefSeq" id="YP_460032.1">
    <property type="nucleotide sequence ID" value="NC_007742.1"/>
</dbReference>
<sequence length="338" mass="38146">MQMDILSPNCGSVQKNCFQVYKSQDVYRVRFCVEGKVHDIPLPGVSTRRDIIGTVKYFCELMGLNIVDNSLRLNWLNLSEMENHGNNVTLAKVKSEYGDLFVKKLPALPINVHSTNYVFGKYSVFARVFGVVKLLNDDNYEVGIILEKCNEIRVMTVNIIVMGLKSLMDSHRESGGTLHGDCTVQNLMCDKYGMLKLVDPGNLMSQTVVWKNDTQYFGNTVDDEVCSFVMACLQTTANLRNIEKSKLTIPFITDLYLLDTVLSDPNVIHGTRESGWLEVGSDFVSIVQMFVALANMVRPYNINDILATLKTEVTGENETFSNVINKYEDEEHPDSDFD</sequence>
<accession>Q2TPU4</accession>
<dbReference type="InterPro" id="IPR009973">
    <property type="entry name" value="Seadorna_VP7"/>
</dbReference>
<dbReference type="OrthoDB" id="35497at10239"/>
<protein>
    <submittedName>
        <fullName evidence="1">VP7</fullName>
    </submittedName>
</protein>
<keyword evidence="2" id="KW-1185">Reference proteome</keyword>
<dbReference type="EMBL" id="AY701345">
    <property type="protein sequence ID" value="AAW29090.1"/>
    <property type="molecule type" value="Genomic_RNA"/>
</dbReference>
<reference evidence="1 2" key="1">
    <citation type="journal article" date="2006" name="J. Gen. Virol.">
        <title>Liao ning virus, a new Chinese seadornavirus that replicates in transformed and embryonic mammalian cells.</title>
        <authorList>
            <person name="Attoui H."/>
            <person name="Mohd Jaafar F."/>
            <person name="Belhouchet M."/>
            <person name="Tao S."/>
            <person name="Chen B."/>
            <person name="Liang G."/>
            <person name="Tesh R.B."/>
            <person name="de Micco P."/>
            <person name="de Lamballerie X."/>
        </authorList>
    </citation>
    <scope>NUCLEOTIDE SEQUENCE [LARGE SCALE GENOMIC DNA]</scope>
    <source>
        <strain evidence="1">LNV-NE9712</strain>
    </source>
</reference>
<dbReference type="KEGG" id="vg:5076013"/>
<organism evidence="1 2">
    <name type="scientific">Liao ning virus</name>
    <dbReference type="NCBI Taxonomy" id="246280"/>
    <lineage>
        <taxon>Viruses</taxon>
        <taxon>Riboviria</taxon>
        <taxon>Orthornavirae</taxon>
        <taxon>Duplornaviricota</taxon>
        <taxon>Resentoviricetes</taxon>
        <taxon>Reovirales</taxon>
        <taxon>Sedoreoviridae</taxon>
        <taxon>Seadornavirus</taxon>
        <taxon>Seadornavirus liaoningense</taxon>
    </lineage>
</organism>